<evidence type="ECO:0000259" key="1">
    <source>
        <dbReference type="Pfam" id="PF01551"/>
    </source>
</evidence>
<sequence length="198" mass="22621">MSDLSDYSFSKVMDYPDDPEAFYIFDFSGGYDEAFIREQGWGIGRYNEERTDMYNTPLFDGRRNIHMGIDIWASAGEPVFSFWEGLVVYKQQNDNDGDYGPTIVIKYNFDNEDLFALYGHLSRESLEMVKVGGEIAKGQQIATLGSEKVNGGWEPHLHFQLSVDDPKEADMPGVVSEKNREEALEKYPDPRIILGDLY</sequence>
<evidence type="ECO:0000313" key="2">
    <source>
        <dbReference type="EMBL" id="TYP92765.1"/>
    </source>
</evidence>
<dbReference type="CDD" id="cd12797">
    <property type="entry name" value="M23_peptidase"/>
    <property type="match status" value="1"/>
</dbReference>
<dbReference type="InterPro" id="IPR016047">
    <property type="entry name" value="M23ase_b-sheet_dom"/>
</dbReference>
<name>A0A5D3YJ53_9BACT</name>
<dbReference type="InterPro" id="IPR050570">
    <property type="entry name" value="Cell_wall_metabolism_enzyme"/>
</dbReference>
<comment type="caution">
    <text evidence="2">The sequence shown here is derived from an EMBL/GenBank/DDBJ whole genome shotgun (WGS) entry which is preliminary data.</text>
</comment>
<dbReference type="PANTHER" id="PTHR21666">
    <property type="entry name" value="PEPTIDASE-RELATED"/>
    <property type="match status" value="1"/>
</dbReference>
<dbReference type="AlphaFoldDB" id="A0A5D3YJ53"/>
<dbReference type="Proteomes" id="UP000324595">
    <property type="component" value="Unassembled WGS sequence"/>
</dbReference>
<evidence type="ECO:0000313" key="3">
    <source>
        <dbReference type="Proteomes" id="UP000324595"/>
    </source>
</evidence>
<dbReference type="EMBL" id="VNHY01000003">
    <property type="protein sequence ID" value="TYP92765.1"/>
    <property type="molecule type" value="Genomic_DNA"/>
</dbReference>
<dbReference type="SUPFAM" id="SSF51261">
    <property type="entry name" value="Duplicated hybrid motif"/>
    <property type="match status" value="1"/>
</dbReference>
<gene>
    <name evidence="2" type="ORF">LX73_2131</name>
</gene>
<proteinExistence type="predicted"/>
<dbReference type="PANTHER" id="PTHR21666:SF270">
    <property type="entry name" value="MUREIN HYDROLASE ACTIVATOR ENVC"/>
    <property type="match status" value="1"/>
</dbReference>
<protein>
    <submittedName>
        <fullName evidence="2">Peptidase family M23</fullName>
    </submittedName>
</protein>
<dbReference type="OrthoDB" id="9801052at2"/>
<dbReference type="RefSeq" id="WP_148899452.1">
    <property type="nucleotide sequence ID" value="NZ_VNHY01000003.1"/>
</dbReference>
<reference evidence="2 3" key="1">
    <citation type="submission" date="2019-07" db="EMBL/GenBank/DDBJ databases">
        <title>Genomic Encyclopedia of Archaeal and Bacterial Type Strains, Phase II (KMG-II): from individual species to whole genera.</title>
        <authorList>
            <person name="Goeker M."/>
        </authorList>
    </citation>
    <scope>NUCLEOTIDE SEQUENCE [LARGE SCALE GENOMIC DNA]</scope>
    <source>
        <strain evidence="2 3">DSM 21935</strain>
    </source>
</reference>
<feature type="domain" description="M23ase beta-sheet core" evidence="1">
    <location>
        <begin position="65"/>
        <end position="164"/>
    </location>
</feature>
<keyword evidence="3" id="KW-1185">Reference proteome</keyword>
<dbReference type="Gene3D" id="2.70.70.10">
    <property type="entry name" value="Glucose Permease (Domain IIA)"/>
    <property type="match status" value="1"/>
</dbReference>
<dbReference type="InterPro" id="IPR011055">
    <property type="entry name" value="Dup_hybrid_motif"/>
</dbReference>
<dbReference type="GO" id="GO:0004222">
    <property type="term" value="F:metalloendopeptidase activity"/>
    <property type="evidence" value="ECO:0007669"/>
    <property type="project" value="TreeGrafter"/>
</dbReference>
<dbReference type="Pfam" id="PF01551">
    <property type="entry name" value="Peptidase_M23"/>
    <property type="match status" value="1"/>
</dbReference>
<accession>A0A5D3YJ53</accession>
<organism evidence="2 3">
    <name type="scientific">Fodinibius salinus</name>
    <dbReference type="NCBI Taxonomy" id="860790"/>
    <lineage>
        <taxon>Bacteria</taxon>
        <taxon>Pseudomonadati</taxon>
        <taxon>Balneolota</taxon>
        <taxon>Balneolia</taxon>
        <taxon>Balneolales</taxon>
        <taxon>Balneolaceae</taxon>
        <taxon>Fodinibius</taxon>
    </lineage>
</organism>